<dbReference type="AlphaFoldDB" id="X1F692"/>
<dbReference type="EMBL" id="BARU01015185">
    <property type="protein sequence ID" value="GAH41151.1"/>
    <property type="molecule type" value="Genomic_DNA"/>
</dbReference>
<sequence length="62" mass="7506">NKMPQKSKHRKYLVISDLGYPHMKKFNTLKEARDQANQYMNSTSAIYQLIDVYRMQEGRRRK</sequence>
<proteinExistence type="predicted"/>
<evidence type="ECO:0000313" key="1">
    <source>
        <dbReference type="EMBL" id="GAH41151.1"/>
    </source>
</evidence>
<accession>X1F692</accession>
<protein>
    <submittedName>
        <fullName evidence="1">Uncharacterized protein</fullName>
    </submittedName>
</protein>
<gene>
    <name evidence="1" type="ORF">S03H2_26294</name>
</gene>
<organism evidence="1">
    <name type="scientific">marine sediment metagenome</name>
    <dbReference type="NCBI Taxonomy" id="412755"/>
    <lineage>
        <taxon>unclassified sequences</taxon>
        <taxon>metagenomes</taxon>
        <taxon>ecological metagenomes</taxon>
    </lineage>
</organism>
<reference evidence="1" key="1">
    <citation type="journal article" date="2014" name="Front. Microbiol.">
        <title>High frequency of phylogenetically diverse reductive dehalogenase-homologous genes in deep subseafloor sedimentary metagenomes.</title>
        <authorList>
            <person name="Kawai M."/>
            <person name="Futagami T."/>
            <person name="Toyoda A."/>
            <person name="Takaki Y."/>
            <person name="Nishi S."/>
            <person name="Hori S."/>
            <person name="Arai W."/>
            <person name="Tsubouchi T."/>
            <person name="Morono Y."/>
            <person name="Uchiyama I."/>
            <person name="Ito T."/>
            <person name="Fujiyama A."/>
            <person name="Inagaki F."/>
            <person name="Takami H."/>
        </authorList>
    </citation>
    <scope>NUCLEOTIDE SEQUENCE</scope>
    <source>
        <strain evidence="1">Expedition CK06-06</strain>
    </source>
</reference>
<feature type="non-terminal residue" evidence="1">
    <location>
        <position position="1"/>
    </location>
</feature>
<name>X1F692_9ZZZZ</name>
<comment type="caution">
    <text evidence="1">The sequence shown here is derived from an EMBL/GenBank/DDBJ whole genome shotgun (WGS) entry which is preliminary data.</text>
</comment>